<dbReference type="Proteomes" id="UP001158576">
    <property type="component" value="Chromosome 2"/>
</dbReference>
<feature type="transmembrane region" description="Helical" evidence="1">
    <location>
        <begin position="43"/>
        <end position="66"/>
    </location>
</feature>
<accession>A0ABN7T1M4</accession>
<protein>
    <submittedName>
        <fullName evidence="2">Oidioi.mRNA.OKI2018_I69.chr2.g4445.t1.cds</fullName>
    </submittedName>
</protein>
<name>A0ABN7T1M4_OIKDI</name>
<reference evidence="2 3" key="1">
    <citation type="submission" date="2021-04" db="EMBL/GenBank/DDBJ databases">
        <authorList>
            <person name="Bliznina A."/>
        </authorList>
    </citation>
    <scope>NUCLEOTIDE SEQUENCE [LARGE SCALE GENOMIC DNA]</scope>
</reference>
<keyword evidence="3" id="KW-1185">Reference proteome</keyword>
<keyword evidence="1" id="KW-0812">Transmembrane</keyword>
<proteinExistence type="predicted"/>
<sequence>MVRHSLMRAPLEELERLERKSSFTKEGDLLQTSSAEKIDRKDYYVAVALVGLIISSCILGVIAFYLNSSAK</sequence>
<evidence type="ECO:0000256" key="1">
    <source>
        <dbReference type="SAM" id="Phobius"/>
    </source>
</evidence>
<keyword evidence="1" id="KW-0472">Membrane</keyword>
<evidence type="ECO:0000313" key="3">
    <source>
        <dbReference type="Proteomes" id="UP001158576"/>
    </source>
</evidence>
<organism evidence="2 3">
    <name type="scientific">Oikopleura dioica</name>
    <name type="common">Tunicate</name>
    <dbReference type="NCBI Taxonomy" id="34765"/>
    <lineage>
        <taxon>Eukaryota</taxon>
        <taxon>Metazoa</taxon>
        <taxon>Chordata</taxon>
        <taxon>Tunicata</taxon>
        <taxon>Appendicularia</taxon>
        <taxon>Copelata</taxon>
        <taxon>Oikopleuridae</taxon>
        <taxon>Oikopleura</taxon>
    </lineage>
</organism>
<evidence type="ECO:0000313" key="2">
    <source>
        <dbReference type="EMBL" id="CAG5109989.1"/>
    </source>
</evidence>
<gene>
    <name evidence="2" type="ORF">OKIOD_LOCUS13210</name>
</gene>
<dbReference type="EMBL" id="OU015567">
    <property type="protein sequence ID" value="CAG5109989.1"/>
    <property type="molecule type" value="Genomic_DNA"/>
</dbReference>
<keyword evidence="1" id="KW-1133">Transmembrane helix</keyword>